<proteinExistence type="predicted"/>
<comment type="caution">
    <text evidence="2">The sequence shown here is derived from an EMBL/GenBank/DDBJ whole genome shotgun (WGS) entry which is preliminary data.</text>
</comment>
<evidence type="ECO:0000256" key="1">
    <source>
        <dbReference type="SAM" id="MobiDB-lite"/>
    </source>
</evidence>
<evidence type="ECO:0008006" key="4">
    <source>
        <dbReference type="Google" id="ProtNLM"/>
    </source>
</evidence>
<accession>A0AB34KYH1</accession>
<organism evidence="2 3">
    <name type="scientific">Cladosporium halotolerans</name>
    <dbReference type="NCBI Taxonomy" id="1052096"/>
    <lineage>
        <taxon>Eukaryota</taxon>
        <taxon>Fungi</taxon>
        <taxon>Dikarya</taxon>
        <taxon>Ascomycota</taxon>
        <taxon>Pezizomycotina</taxon>
        <taxon>Dothideomycetes</taxon>
        <taxon>Dothideomycetidae</taxon>
        <taxon>Cladosporiales</taxon>
        <taxon>Cladosporiaceae</taxon>
        <taxon>Cladosporium</taxon>
    </lineage>
</organism>
<dbReference type="InterPro" id="IPR011009">
    <property type="entry name" value="Kinase-like_dom_sf"/>
</dbReference>
<evidence type="ECO:0000313" key="2">
    <source>
        <dbReference type="EMBL" id="KAL1588832.1"/>
    </source>
</evidence>
<protein>
    <recommendedName>
        <fullName evidence="4">Protein kinase domain-containing protein</fullName>
    </recommendedName>
</protein>
<dbReference type="RefSeq" id="XP_069231937.1">
    <property type="nucleotide sequence ID" value="XM_069371294.1"/>
</dbReference>
<feature type="compositionally biased region" description="Basic and acidic residues" evidence="1">
    <location>
        <begin position="318"/>
        <end position="345"/>
    </location>
</feature>
<keyword evidence="3" id="KW-1185">Reference proteome</keyword>
<evidence type="ECO:0000313" key="3">
    <source>
        <dbReference type="Proteomes" id="UP000803884"/>
    </source>
</evidence>
<reference evidence="2 3" key="1">
    <citation type="journal article" date="2020" name="Microbiol. Resour. Announc.">
        <title>Draft Genome Sequence of a Cladosporium Species Isolated from the Mesophotic Ascidian Didemnum maculosum.</title>
        <authorList>
            <person name="Gioti A."/>
            <person name="Siaperas R."/>
            <person name="Nikolaivits E."/>
            <person name="Le Goff G."/>
            <person name="Ouazzani J."/>
            <person name="Kotoulas G."/>
            <person name="Topakas E."/>
        </authorList>
    </citation>
    <scope>NUCLEOTIDE SEQUENCE [LARGE SCALE GENOMIC DNA]</scope>
    <source>
        <strain evidence="2 3">TM138-S3</strain>
    </source>
</reference>
<dbReference type="GeneID" id="96004132"/>
<dbReference type="EMBL" id="JAAQHG020000006">
    <property type="protein sequence ID" value="KAL1588832.1"/>
    <property type="molecule type" value="Genomic_DNA"/>
</dbReference>
<name>A0AB34KYH1_9PEZI</name>
<feature type="region of interest" description="Disordered" evidence="1">
    <location>
        <begin position="317"/>
        <end position="345"/>
    </location>
</feature>
<dbReference type="SUPFAM" id="SSF56112">
    <property type="entry name" value="Protein kinase-like (PK-like)"/>
    <property type="match status" value="1"/>
</dbReference>
<dbReference type="Proteomes" id="UP000803884">
    <property type="component" value="Unassembled WGS sequence"/>
</dbReference>
<sequence>MEDAGKLSGVVQLHYEYSKESAVLKVIYERTTFILKAPSKLLTSSDGPPYRVLLDSYVRVTEDTKRDHFLGVLSSLRDLVLAPFWPTIKTLAQPTDPSQPITLRDFTNTNHYHLSLSTEDHISTDKHTIEPTYDLLTRPIPNLQLPPTLPRFDASEVTFSQRDFEPSATTLPIKATVNDETRFFKPATNLMYPEFVNALFANIALHEKLGPVPSIPRLEGIVTTSESPPCIVGFLTAWVDGMKLADTPVATRQAKILDWQATVEETVRSLHGLGLMWGDVNAHNVMIDSSLRAWVVDLGGGGQGAVEAVEEYILASQPREHASKGDGKRSKMSREKQDEEDMRKELDAIGNMMRALYSLNPEESQYLGPFFYKSPLGS</sequence>
<dbReference type="AlphaFoldDB" id="A0AB34KYH1"/>
<gene>
    <name evidence="2" type="ORF">WHR41_02688</name>
</gene>